<dbReference type="AlphaFoldDB" id="A0A6M1RY69"/>
<protein>
    <submittedName>
        <fullName evidence="3">MoxR family ATPase</fullName>
    </submittedName>
</protein>
<dbReference type="Gene3D" id="1.10.8.80">
    <property type="entry name" value="Magnesium chelatase subunit I, C-Terminal domain"/>
    <property type="match status" value="1"/>
</dbReference>
<sequence length="334" mass="36544">MAEQVSSQPGSETRKQPGLTPEDLAAAREVVDRISRNIARVMQGQAAATRKLLAAFASGGHVLLEDFPGTGKTTLAKALARSIDATFKRIQFTPDLLPSDILGVSVFSQLDQQFHFHEGPVFTNILLADEINRASPRTQSALLEAMGEGQVSVEGERRHLPDVFFVIATQNPVEFRGTYPLPEAQMDRFAMQFTLGYVRPEEEVAILTAQEHNHPLEELRPCASLDEVRALRAAVEQVRISDELKRYIVELVRATRTAEGVQLGASPRASIALMKAAQALALFDGLDFVTPDQVQELAVPVIAHRLVMHPQARFSGRTAVAVVEEILQSVPSPA</sequence>
<dbReference type="InterPro" id="IPR041628">
    <property type="entry name" value="ChlI/MoxR_AAA_lid"/>
</dbReference>
<dbReference type="PANTHER" id="PTHR42759">
    <property type="entry name" value="MOXR FAMILY PROTEIN"/>
    <property type="match status" value="1"/>
</dbReference>
<dbReference type="SMART" id="SM00382">
    <property type="entry name" value="AAA"/>
    <property type="match status" value="1"/>
</dbReference>
<dbReference type="GO" id="GO:0005524">
    <property type="term" value="F:ATP binding"/>
    <property type="evidence" value="ECO:0007669"/>
    <property type="project" value="InterPro"/>
</dbReference>
<dbReference type="InterPro" id="IPR003593">
    <property type="entry name" value="AAA+_ATPase"/>
</dbReference>
<organism evidence="3 4">
    <name type="scientific">Limisphaera ngatamarikiensis</name>
    <dbReference type="NCBI Taxonomy" id="1324935"/>
    <lineage>
        <taxon>Bacteria</taxon>
        <taxon>Pseudomonadati</taxon>
        <taxon>Verrucomicrobiota</taxon>
        <taxon>Verrucomicrobiia</taxon>
        <taxon>Limisphaerales</taxon>
        <taxon>Limisphaeraceae</taxon>
        <taxon>Limisphaera</taxon>
    </lineage>
</organism>
<dbReference type="EMBL" id="JAAKYA010000011">
    <property type="protein sequence ID" value="NGO38120.1"/>
    <property type="molecule type" value="Genomic_DNA"/>
</dbReference>
<dbReference type="GO" id="GO:0016887">
    <property type="term" value="F:ATP hydrolysis activity"/>
    <property type="evidence" value="ECO:0007669"/>
    <property type="project" value="InterPro"/>
</dbReference>
<evidence type="ECO:0000256" key="1">
    <source>
        <dbReference type="SAM" id="MobiDB-lite"/>
    </source>
</evidence>
<reference evidence="3 4" key="1">
    <citation type="submission" date="2020-02" db="EMBL/GenBank/DDBJ databases">
        <title>Draft genome sequence of Limisphaera ngatamarikiensis NGM72.4T, a thermophilic Verrucomicrobia grouped in subdivision 3.</title>
        <authorList>
            <person name="Carere C.R."/>
            <person name="Steen J."/>
            <person name="Hugenholtz P."/>
            <person name="Stott M.B."/>
        </authorList>
    </citation>
    <scope>NUCLEOTIDE SEQUENCE [LARGE SCALE GENOMIC DNA]</scope>
    <source>
        <strain evidence="3 4">NGM72.4</strain>
    </source>
</reference>
<dbReference type="RefSeq" id="WP_165105442.1">
    <property type="nucleotide sequence ID" value="NZ_JAAKYA010000011.1"/>
</dbReference>
<feature type="domain" description="AAA+ ATPase" evidence="2">
    <location>
        <begin position="58"/>
        <end position="199"/>
    </location>
</feature>
<accession>A0A6M1RY69</accession>
<dbReference type="InterPro" id="IPR011703">
    <property type="entry name" value="ATPase_AAA-3"/>
</dbReference>
<evidence type="ECO:0000313" key="4">
    <source>
        <dbReference type="Proteomes" id="UP000477311"/>
    </source>
</evidence>
<dbReference type="Gene3D" id="3.40.50.300">
    <property type="entry name" value="P-loop containing nucleotide triphosphate hydrolases"/>
    <property type="match status" value="1"/>
</dbReference>
<dbReference type="CDD" id="cd00009">
    <property type="entry name" value="AAA"/>
    <property type="match status" value="1"/>
</dbReference>
<dbReference type="InterPro" id="IPR027417">
    <property type="entry name" value="P-loop_NTPase"/>
</dbReference>
<proteinExistence type="predicted"/>
<feature type="region of interest" description="Disordered" evidence="1">
    <location>
        <begin position="1"/>
        <end position="21"/>
    </location>
</feature>
<gene>
    <name evidence="3" type="ORF">G4L39_01735</name>
</gene>
<dbReference type="Pfam" id="PF17863">
    <property type="entry name" value="AAA_lid_2"/>
    <property type="match status" value="1"/>
</dbReference>
<dbReference type="InterPro" id="IPR050764">
    <property type="entry name" value="CbbQ/NirQ/NorQ/GpvN"/>
</dbReference>
<evidence type="ECO:0000259" key="2">
    <source>
        <dbReference type="SMART" id="SM00382"/>
    </source>
</evidence>
<name>A0A6M1RY69_9BACT</name>
<dbReference type="PANTHER" id="PTHR42759:SF5">
    <property type="entry name" value="METHANOL DEHYDROGENASE REGULATOR"/>
    <property type="match status" value="1"/>
</dbReference>
<evidence type="ECO:0000313" key="3">
    <source>
        <dbReference type="EMBL" id="NGO38120.1"/>
    </source>
</evidence>
<dbReference type="SUPFAM" id="SSF52540">
    <property type="entry name" value="P-loop containing nucleoside triphosphate hydrolases"/>
    <property type="match status" value="1"/>
</dbReference>
<feature type="compositionally biased region" description="Polar residues" evidence="1">
    <location>
        <begin position="1"/>
        <end position="11"/>
    </location>
</feature>
<keyword evidence="4" id="KW-1185">Reference proteome</keyword>
<dbReference type="Proteomes" id="UP000477311">
    <property type="component" value="Unassembled WGS sequence"/>
</dbReference>
<dbReference type="Pfam" id="PF07726">
    <property type="entry name" value="AAA_3"/>
    <property type="match status" value="1"/>
</dbReference>
<comment type="caution">
    <text evidence="3">The sequence shown here is derived from an EMBL/GenBank/DDBJ whole genome shotgun (WGS) entry which is preliminary data.</text>
</comment>
<dbReference type="PIRSF" id="PIRSF002849">
    <property type="entry name" value="AAA_ATPase_chaperone_MoxR_prd"/>
    <property type="match status" value="1"/>
</dbReference>